<organism evidence="4 5">
    <name type="scientific">Microlunatus endophyticus</name>
    <dbReference type="NCBI Taxonomy" id="1716077"/>
    <lineage>
        <taxon>Bacteria</taxon>
        <taxon>Bacillati</taxon>
        <taxon>Actinomycetota</taxon>
        <taxon>Actinomycetes</taxon>
        <taxon>Propionibacteriales</taxon>
        <taxon>Propionibacteriaceae</taxon>
        <taxon>Microlunatus</taxon>
    </lineage>
</organism>
<feature type="active site" description="Proton donor/acceptor" evidence="2">
    <location>
        <position position="115"/>
    </location>
</feature>
<feature type="active site" description="Acyl-thioester intermediate" evidence="2">
    <location>
        <position position="186"/>
    </location>
</feature>
<dbReference type="CDD" id="cd05830">
    <property type="entry name" value="Sortase_E"/>
    <property type="match status" value="1"/>
</dbReference>
<reference evidence="4" key="1">
    <citation type="journal article" date="2014" name="Int. J. Syst. Evol. Microbiol.">
        <title>Complete genome sequence of Corynebacterium casei LMG S-19264T (=DSM 44701T), isolated from a smear-ripened cheese.</title>
        <authorList>
            <consortium name="US DOE Joint Genome Institute (JGI-PGF)"/>
            <person name="Walter F."/>
            <person name="Albersmeier A."/>
            <person name="Kalinowski J."/>
            <person name="Ruckert C."/>
        </authorList>
    </citation>
    <scope>NUCLEOTIDE SEQUENCE</scope>
    <source>
        <strain evidence="4">CGMCC 4.7306</strain>
    </source>
</reference>
<sequence>MIGLVLLLAGLGCLGYVGYQVWGTNVSAHKTYDNERTKLKQVWSSPTPSTKSTEKDSDRNAVPGDAIGLISIPAIGVDQVPILQGVGLDVLARGVGHYPSTVGPGQVGNFALAGHRITHGQPFANLLELNTGDKIIIETRTTIYTYQVDQAPKSLTVEDTAGWVLDPVPGHPAEQPSKKLITLTTCQDLFHSPDRSVGFGHLVSTKAK</sequence>
<proteinExistence type="predicted"/>
<protein>
    <submittedName>
        <fullName evidence="4">Class E sortase</fullName>
    </submittedName>
</protein>
<accession>A0A917S8Q2</accession>
<dbReference type="Proteomes" id="UP000613840">
    <property type="component" value="Unassembled WGS sequence"/>
</dbReference>
<feature type="region of interest" description="Disordered" evidence="3">
    <location>
        <begin position="39"/>
        <end position="60"/>
    </location>
</feature>
<dbReference type="Gene3D" id="2.40.260.10">
    <property type="entry name" value="Sortase"/>
    <property type="match status" value="1"/>
</dbReference>
<dbReference type="Pfam" id="PF04203">
    <property type="entry name" value="Sortase"/>
    <property type="match status" value="1"/>
</dbReference>
<dbReference type="NCBIfam" id="NF033747">
    <property type="entry name" value="class_E_sortase"/>
    <property type="match status" value="1"/>
</dbReference>
<evidence type="ECO:0000256" key="1">
    <source>
        <dbReference type="ARBA" id="ARBA00022801"/>
    </source>
</evidence>
<keyword evidence="5" id="KW-1185">Reference proteome</keyword>
<dbReference type="InterPro" id="IPR023365">
    <property type="entry name" value="Sortase_dom-sf"/>
</dbReference>
<evidence type="ECO:0000256" key="3">
    <source>
        <dbReference type="SAM" id="MobiDB-lite"/>
    </source>
</evidence>
<dbReference type="InterPro" id="IPR053465">
    <property type="entry name" value="Sortase_Class_E"/>
</dbReference>
<dbReference type="InterPro" id="IPR042003">
    <property type="entry name" value="Sortase_E"/>
</dbReference>
<name>A0A917S8Q2_9ACTN</name>
<comment type="caution">
    <text evidence="4">The sequence shown here is derived from an EMBL/GenBank/DDBJ whole genome shotgun (WGS) entry which is preliminary data.</text>
</comment>
<evidence type="ECO:0000313" key="4">
    <source>
        <dbReference type="EMBL" id="GGL64748.1"/>
    </source>
</evidence>
<dbReference type="SUPFAM" id="SSF63817">
    <property type="entry name" value="Sortase"/>
    <property type="match status" value="1"/>
</dbReference>
<gene>
    <name evidence="4" type="ORF">GCM10011575_23920</name>
</gene>
<dbReference type="InterPro" id="IPR005754">
    <property type="entry name" value="Sortase"/>
</dbReference>
<dbReference type="GO" id="GO:0016787">
    <property type="term" value="F:hydrolase activity"/>
    <property type="evidence" value="ECO:0007669"/>
    <property type="project" value="UniProtKB-KW"/>
</dbReference>
<keyword evidence="1" id="KW-0378">Hydrolase</keyword>
<evidence type="ECO:0000256" key="2">
    <source>
        <dbReference type="PIRSR" id="PIRSR605754-1"/>
    </source>
</evidence>
<reference evidence="4" key="2">
    <citation type="submission" date="2020-09" db="EMBL/GenBank/DDBJ databases">
        <authorList>
            <person name="Sun Q."/>
            <person name="Zhou Y."/>
        </authorList>
    </citation>
    <scope>NUCLEOTIDE SEQUENCE</scope>
    <source>
        <strain evidence="4">CGMCC 4.7306</strain>
    </source>
</reference>
<dbReference type="EMBL" id="BMMZ01000005">
    <property type="protein sequence ID" value="GGL64748.1"/>
    <property type="molecule type" value="Genomic_DNA"/>
</dbReference>
<evidence type="ECO:0000313" key="5">
    <source>
        <dbReference type="Proteomes" id="UP000613840"/>
    </source>
</evidence>
<dbReference type="NCBIfam" id="TIGR01076">
    <property type="entry name" value="sortase_fam"/>
    <property type="match status" value="1"/>
</dbReference>
<dbReference type="AlphaFoldDB" id="A0A917S8Q2"/>